<evidence type="ECO:0000313" key="2">
    <source>
        <dbReference type="Proteomes" id="UP000324222"/>
    </source>
</evidence>
<keyword evidence="2" id="KW-1185">Reference proteome</keyword>
<proteinExistence type="predicted"/>
<dbReference type="AlphaFoldDB" id="A0A5B7GD46"/>
<reference evidence="1 2" key="1">
    <citation type="submission" date="2019-05" db="EMBL/GenBank/DDBJ databases">
        <title>Another draft genome of Portunus trituberculatus and its Hox gene families provides insights of decapod evolution.</title>
        <authorList>
            <person name="Jeong J.-H."/>
            <person name="Song I."/>
            <person name="Kim S."/>
            <person name="Choi T."/>
            <person name="Kim D."/>
            <person name="Ryu S."/>
            <person name="Kim W."/>
        </authorList>
    </citation>
    <scope>NUCLEOTIDE SEQUENCE [LARGE SCALE GENOMIC DNA]</scope>
    <source>
        <tissue evidence="1">Muscle</tissue>
    </source>
</reference>
<dbReference type="EMBL" id="VSRR010012888">
    <property type="protein sequence ID" value="MPC55098.1"/>
    <property type="molecule type" value="Genomic_DNA"/>
</dbReference>
<dbReference type="Proteomes" id="UP000324222">
    <property type="component" value="Unassembled WGS sequence"/>
</dbReference>
<protein>
    <submittedName>
        <fullName evidence="1">Uncharacterized protein</fullName>
    </submittedName>
</protein>
<evidence type="ECO:0000313" key="1">
    <source>
        <dbReference type="EMBL" id="MPC55098.1"/>
    </source>
</evidence>
<comment type="caution">
    <text evidence="1">The sequence shown here is derived from an EMBL/GenBank/DDBJ whole genome shotgun (WGS) entry which is preliminary data.</text>
</comment>
<organism evidence="1 2">
    <name type="scientific">Portunus trituberculatus</name>
    <name type="common">Swimming crab</name>
    <name type="synonym">Neptunus trituberculatus</name>
    <dbReference type="NCBI Taxonomy" id="210409"/>
    <lineage>
        <taxon>Eukaryota</taxon>
        <taxon>Metazoa</taxon>
        <taxon>Ecdysozoa</taxon>
        <taxon>Arthropoda</taxon>
        <taxon>Crustacea</taxon>
        <taxon>Multicrustacea</taxon>
        <taxon>Malacostraca</taxon>
        <taxon>Eumalacostraca</taxon>
        <taxon>Eucarida</taxon>
        <taxon>Decapoda</taxon>
        <taxon>Pleocyemata</taxon>
        <taxon>Brachyura</taxon>
        <taxon>Eubrachyura</taxon>
        <taxon>Portunoidea</taxon>
        <taxon>Portunidae</taxon>
        <taxon>Portuninae</taxon>
        <taxon>Portunus</taxon>
    </lineage>
</organism>
<sequence>MTCLRVSLVPPAGSGGSGASSQAAAVIQYQAAATREAGDTGALPCLAPHDVEVIILVTGSTWTT</sequence>
<gene>
    <name evidence="1" type="ORF">E2C01_049032</name>
</gene>
<accession>A0A5B7GD46</accession>
<name>A0A5B7GD46_PORTR</name>